<protein>
    <submittedName>
        <fullName evidence="1">Uncharacterized protein</fullName>
    </submittedName>
</protein>
<evidence type="ECO:0000313" key="2">
    <source>
        <dbReference type="Proteomes" id="UP001168579"/>
    </source>
</evidence>
<dbReference type="RefSeq" id="WP_304437021.1">
    <property type="nucleotide sequence ID" value="NZ_JAUKUC010000001.1"/>
</dbReference>
<dbReference type="EMBL" id="JAUKUC010000001">
    <property type="protein sequence ID" value="MDO1514313.1"/>
    <property type="molecule type" value="Genomic_DNA"/>
</dbReference>
<accession>A0ABT8RTU7</accession>
<reference evidence="1" key="2">
    <citation type="submission" date="2023-06" db="EMBL/GenBank/DDBJ databases">
        <authorList>
            <person name="Lucena T."/>
            <person name="Sun Q."/>
        </authorList>
    </citation>
    <scope>NUCLEOTIDE SEQUENCE</scope>
    <source>
        <strain evidence="1">CECT 8869</strain>
    </source>
</reference>
<evidence type="ECO:0000313" key="1">
    <source>
        <dbReference type="EMBL" id="MDO1514313.1"/>
    </source>
</evidence>
<keyword evidence="2" id="KW-1185">Reference proteome</keyword>
<organism evidence="1 2">
    <name type="scientific">Maribacter confluentis</name>
    <dbReference type="NCBI Taxonomy" id="1656093"/>
    <lineage>
        <taxon>Bacteria</taxon>
        <taxon>Pseudomonadati</taxon>
        <taxon>Bacteroidota</taxon>
        <taxon>Flavobacteriia</taxon>
        <taxon>Flavobacteriales</taxon>
        <taxon>Flavobacteriaceae</taxon>
        <taxon>Maribacter</taxon>
    </lineage>
</organism>
<comment type="caution">
    <text evidence="1">The sequence shown here is derived from an EMBL/GenBank/DDBJ whole genome shotgun (WGS) entry which is preliminary data.</text>
</comment>
<proteinExistence type="predicted"/>
<sequence>MKNKIISTWVYLDSEEEKSKYPNNSVKAASNSPEFQAIYWRCVIVFFKTSLLFHKEHKHILFTNTANLPLVNGFNIETFFQENNIEVVTVKNKYPLPNGYFNTFRNQFFEFSIIEELSKSIGDSDNFLMLDSDCIFRESCDFLFEKLDENGMALTYVVNRDLKYSINGLNGYQLKELFNEFGISSTEPPYYSGGEVLLCSGKFVKKVAQDFPALFQQLITRFKNDELRFNEEAHVLSYFYYKYKALIGGLDEHIKRMWTNHNYYRNIDPKDVYRSIWHLPNEKGLGFERMFNAIVNNKIEFENHEDYVSYAENMMLNPKNHKTEYIKKIKQSLLRVATKIGVKK</sequence>
<reference evidence="1" key="1">
    <citation type="journal article" date="2014" name="Int. J. Syst. Evol. Microbiol.">
        <title>Complete genome of a new Firmicutes species belonging to the dominant human colonic microbiota ('Ruminococcus bicirculans') reveals two chromosomes and a selective capacity to utilize plant glucans.</title>
        <authorList>
            <consortium name="NISC Comparative Sequencing Program"/>
            <person name="Wegmann U."/>
            <person name="Louis P."/>
            <person name="Goesmann A."/>
            <person name="Henrissat B."/>
            <person name="Duncan S.H."/>
            <person name="Flint H.J."/>
        </authorList>
    </citation>
    <scope>NUCLEOTIDE SEQUENCE</scope>
    <source>
        <strain evidence="1">CECT 8869</strain>
    </source>
</reference>
<dbReference type="Proteomes" id="UP001168579">
    <property type="component" value="Unassembled WGS sequence"/>
</dbReference>
<name>A0ABT8RTU7_9FLAO</name>
<gene>
    <name evidence="1" type="ORF">Q2T41_16790</name>
</gene>